<reference evidence="3" key="1">
    <citation type="submission" date="2015-01" db="EMBL/GenBank/DDBJ databases">
        <authorList>
            <person name="Aksoy S."/>
            <person name="Warren W."/>
            <person name="Wilson R.K."/>
        </authorList>
    </citation>
    <scope>NUCLEOTIDE SEQUENCE [LARGE SCALE GENOMIC DNA]</scope>
    <source>
        <strain evidence="3">IAEA</strain>
    </source>
</reference>
<keyword evidence="1" id="KW-0472">Membrane</keyword>
<feature type="transmembrane region" description="Helical" evidence="1">
    <location>
        <begin position="12"/>
        <end position="29"/>
    </location>
</feature>
<evidence type="ECO:0000313" key="3">
    <source>
        <dbReference type="Proteomes" id="UP000092460"/>
    </source>
</evidence>
<dbReference type="Proteomes" id="UP000092460">
    <property type="component" value="Unassembled WGS sequence"/>
</dbReference>
<reference evidence="2" key="2">
    <citation type="submission" date="2020-05" db="UniProtKB">
        <authorList>
            <consortium name="EnsemblMetazoa"/>
        </authorList>
    </citation>
    <scope>IDENTIFICATION</scope>
    <source>
        <strain evidence="2">IAEA</strain>
    </source>
</reference>
<sequence length="93" mass="10770">MNEVLLPDAIYYKTIPILIASITTALLFVNDSAYRSPLAIILQRFHIVDMLLHKKNNSENNKNNNNVPMNFSWCRCSSDDNLFLQQVSETRRL</sequence>
<dbReference type="VEuPathDB" id="VectorBase:GPPI018938"/>
<evidence type="ECO:0000256" key="1">
    <source>
        <dbReference type="SAM" id="Phobius"/>
    </source>
</evidence>
<dbReference type="EnsemblMetazoa" id="GPPI018938-RA">
    <property type="protein sequence ID" value="GPPI018938-PA"/>
    <property type="gene ID" value="GPPI018938"/>
</dbReference>
<keyword evidence="3" id="KW-1185">Reference proteome</keyword>
<name>A0A1B0B4U1_9MUSC</name>
<keyword evidence="1" id="KW-1133">Transmembrane helix</keyword>
<keyword evidence="1" id="KW-0812">Transmembrane</keyword>
<proteinExistence type="predicted"/>
<accession>A0A1B0B4U1</accession>
<dbReference type="AlphaFoldDB" id="A0A1B0B4U1"/>
<protein>
    <submittedName>
        <fullName evidence="2">Uncharacterized protein</fullName>
    </submittedName>
</protein>
<organism evidence="2 3">
    <name type="scientific">Glossina palpalis gambiensis</name>
    <dbReference type="NCBI Taxonomy" id="67801"/>
    <lineage>
        <taxon>Eukaryota</taxon>
        <taxon>Metazoa</taxon>
        <taxon>Ecdysozoa</taxon>
        <taxon>Arthropoda</taxon>
        <taxon>Hexapoda</taxon>
        <taxon>Insecta</taxon>
        <taxon>Pterygota</taxon>
        <taxon>Neoptera</taxon>
        <taxon>Endopterygota</taxon>
        <taxon>Diptera</taxon>
        <taxon>Brachycera</taxon>
        <taxon>Muscomorpha</taxon>
        <taxon>Hippoboscoidea</taxon>
        <taxon>Glossinidae</taxon>
        <taxon>Glossina</taxon>
    </lineage>
</organism>
<dbReference type="EMBL" id="JXJN01008535">
    <property type="status" value="NOT_ANNOTATED_CDS"/>
    <property type="molecule type" value="Genomic_DNA"/>
</dbReference>
<evidence type="ECO:0000313" key="2">
    <source>
        <dbReference type="EnsemblMetazoa" id="GPPI018938-PA"/>
    </source>
</evidence>